<dbReference type="AlphaFoldDB" id="A0A833EAQ3"/>
<organism evidence="2 3">
    <name type="scientific">Caldiarchaeum subterraneum</name>
    <dbReference type="NCBI Taxonomy" id="311458"/>
    <lineage>
        <taxon>Archaea</taxon>
        <taxon>Nitrososphaerota</taxon>
        <taxon>Candidatus Caldarchaeales</taxon>
        <taxon>Candidatus Caldarchaeaceae</taxon>
        <taxon>Candidatus Caldarchaeum</taxon>
    </lineage>
</organism>
<keyword evidence="1" id="KW-1133">Transmembrane helix</keyword>
<keyword evidence="1" id="KW-0472">Membrane</keyword>
<name>A0A833EAQ3_CALS0</name>
<reference evidence="2" key="1">
    <citation type="journal article" date="2020" name="ISME J.">
        <title>Gammaproteobacteria mediating utilization of methyl-, sulfur- and petroleum organic compounds in deep ocean hydrothermal plumes.</title>
        <authorList>
            <person name="Zhou Z."/>
            <person name="Liu Y."/>
            <person name="Pan J."/>
            <person name="Cron B.R."/>
            <person name="Toner B.M."/>
            <person name="Anantharaman K."/>
            <person name="Breier J.A."/>
            <person name="Dick G.J."/>
            <person name="Li M."/>
        </authorList>
    </citation>
    <scope>NUCLEOTIDE SEQUENCE</scope>
    <source>
        <strain evidence="2">SZUA-1515</strain>
    </source>
</reference>
<dbReference type="EMBL" id="DQVM01000096">
    <property type="protein sequence ID" value="HIQ29895.1"/>
    <property type="molecule type" value="Genomic_DNA"/>
</dbReference>
<proteinExistence type="predicted"/>
<keyword evidence="1" id="KW-0812">Transmembrane</keyword>
<comment type="caution">
    <text evidence="2">The sequence shown here is derived from an EMBL/GenBank/DDBJ whole genome shotgun (WGS) entry which is preliminary data.</text>
</comment>
<protein>
    <submittedName>
        <fullName evidence="2">Uncharacterized protein</fullName>
    </submittedName>
</protein>
<evidence type="ECO:0000313" key="2">
    <source>
        <dbReference type="EMBL" id="HIQ29895.1"/>
    </source>
</evidence>
<accession>A0A833EAQ3</accession>
<evidence type="ECO:0000313" key="3">
    <source>
        <dbReference type="Proteomes" id="UP000608579"/>
    </source>
</evidence>
<evidence type="ECO:0000256" key="1">
    <source>
        <dbReference type="SAM" id="Phobius"/>
    </source>
</evidence>
<sequence>MKAYTKKIKTFLEDRITTLEELKILNPVFRGGLFVREEGGRIIIHLGYDIDLAFSYRDRKRVRTVLKKLKYRLLERYPVLNGYYELYRSSRDENVEVLYTLERIPSRYNRYFRMEQASKEWVYVNDKIFVANQNNMIQFLKLVREGQINPVCFHEVLRKSTYRHYILNKLCIRRRKMGTAIIYASLTIVFITNFVKNPLWGLEVITHVISDPRRLRLSY</sequence>
<dbReference type="Proteomes" id="UP000608579">
    <property type="component" value="Unassembled WGS sequence"/>
</dbReference>
<feature type="transmembrane region" description="Helical" evidence="1">
    <location>
        <begin position="177"/>
        <end position="195"/>
    </location>
</feature>
<gene>
    <name evidence="2" type="ORF">EYH45_04955</name>
</gene>